<evidence type="ECO:0000313" key="4">
    <source>
        <dbReference type="Proteomes" id="UP000000948"/>
    </source>
</evidence>
<dbReference type="InterPro" id="IPR008807">
    <property type="entry name" value="ROS_MUCR"/>
</dbReference>
<dbReference type="EMBL" id="AP011121">
    <property type="protein sequence ID" value="BAH99821.1"/>
    <property type="molecule type" value="Genomic_DNA"/>
</dbReference>
<feature type="region of interest" description="Disordered" evidence="2">
    <location>
        <begin position="144"/>
        <end position="168"/>
    </location>
</feature>
<gene>
    <name evidence="3" type="primary">mucR</name>
    <name evidence="3" type="ordered locus">APA01_16920</name>
</gene>
<reference evidence="3 4" key="1">
    <citation type="journal article" date="2009" name="Nucleic Acids Res.">
        <title>Whole-genome analyses reveal genetic instability of Acetobacter pasteurianus.</title>
        <authorList>
            <person name="Azuma Y."/>
            <person name="Hosoyama A."/>
            <person name="Matsutani M."/>
            <person name="Furuya N."/>
            <person name="Horikawa H."/>
            <person name="Harada T."/>
            <person name="Hirakawa H."/>
            <person name="Kuhara S."/>
            <person name="Matsushita K."/>
            <person name="Fujita N."/>
            <person name="Shirai M."/>
        </authorList>
    </citation>
    <scope>NUCLEOTIDE SEQUENCE [LARGE SCALE GENOMIC DNA]</scope>
    <source>
        <strain evidence="4">NBRC 105184 / IFO 3283-01</strain>
    </source>
</reference>
<dbReference type="eggNOG" id="COG4957">
    <property type="taxonomic scope" value="Bacteria"/>
</dbReference>
<evidence type="ECO:0000313" key="3">
    <source>
        <dbReference type="EMBL" id="BAH99821.1"/>
    </source>
</evidence>
<dbReference type="STRING" id="634452.APA01_16920"/>
<dbReference type="KEGG" id="apt:APA01_16920"/>
<dbReference type="GO" id="GO:0006355">
    <property type="term" value="P:regulation of DNA-templated transcription"/>
    <property type="evidence" value="ECO:0007669"/>
    <property type="project" value="InterPro"/>
</dbReference>
<name>C7JBS7_ACEP3</name>
<dbReference type="Gene3D" id="1.10.10.1550">
    <property type="entry name" value="ROS/MUCR transcriptional regulator protein"/>
    <property type="match status" value="1"/>
</dbReference>
<dbReference type="Proteomes" id="UP000000948">
    <property type="component" value="Chromosome"/>
</dbReference>
<evidence type="ECO:0000256" key="2">
    <source>
        <dbReference type="SAM" id="MobiDB-lite"/>
    </source>
</evidence>
<dbReference type="GeneID" id="66352046"/>
<feature type="compositionally biased region" description="Basic residues" evidence="2">
    <location>
        <begin position="158"/>
        <end position="168"/>
    </location>
</feature>
<proteinExistence type="inferred from homology"/>
<dbReference type="Pfam" id="PF05443">
    <property type="entry name" value="ROS_MUCR"/>
    <property type="match status" value="1"/>
</dbReference>
<dbReference type="GO" id="GO:0003677">
    <property type="term" value="F:DNA binding"/>
    <property type="evidence" value="ECO:0007669"/>
    <property type="project" value="InterPro"/>
</dbReference>
<sequence length="168" mass="19002">MECRYSHQIPIGFIMSENQDYSPLLDLVSEIVSAHVSNNQTDPALIPGMIRDIYQALKTAEHPQNEPEKLQPAVPVKRSVFPDYIICLEDGKKLKMLKRHLQSAYGMTPEQYRERWGLPADYPMVAPNYAERRSTLAREIGLGRKIHAAGDEEEQGGRGRRSKKSPAA</sequence>
<dbReference type="HOGENOM" id="CLU_106247_2_1_5"/>
<dbReference type="RefSeq" id="WP_014456983.1">
    <property type="nucleotide sequence ID" value="NC_013209.1"/>
</dbReference>
<comment type="similarity">
    <text evidence="1">Belongs to the ros/MucR family.</text>
</comment>
<dbReference type="InterPro" id="IPR041920">
    <property type="entry name" value="ROS/MUCR_sf"/>
</dbReference>
<organism evidence="3 4">
    <name type="scientific">Acetobacter pasteurianus (strain NBRC 105184 / IFO 3283-01)</name>
    <dbReference type="NCBI Taxonomy" id="634452"/>
    <lineage>
        <taxon>Bacteria</taxon>
        <taxon>Pseudomonadati</taxon>
        <taxon>Pseudomonadota</taxon>
        <taxon>Alphaproteobacteria</taxon>
        <taxon>Acetobacterales</taxon>
        <taxon>Acetobacteraceae</taxon>
        <taxon>Acetobacter</taxon>
    </lineage>
</organism>
<accession>C7JBS7</accession>
<dbReference type="AlphaFoldDB" id="C7JBS7"/>
<dbReference type="GO" id="GO:0008270">
    <property type="term" value="F:zinc ion binding"/>
    <property type="evidence" value="ECO:0007669"/>
    <property type="project" value="InterPro"/>
</dbReference>
<protein>
    <submittedName>
        <fullName evidence="3">Transcriptional regulator Ros/MucR</fullName>
    </submittedName>
</protein>
<evidence type="ECO:0000256" key="1">
    <source>
        <dbReference type="ARBA" id="ARBA00007031"/>
    </source>
</evidence>